<evidence type="ECO:0000313" key="1">
    <source>
        <dbReference type="EMBL" id="QNG53500.1"/>
    </source>
</evidence>
<evidence type="ECO:0000313" key="2">
    <source>
        <dbReference type="Proteomes" id="UP000515728"/>
    </source>
</evidence>
<gene>
    <name evidence="1" type="ORF">H6H00_05895</name>
</gene>
<dbReference type="EMBL" id="CP060131">
    <property type="protein sequence ID" value="QNG53500.1"/>
    <property type="molecule type" value="Genomic_DNA"/>
</dbReference>
<dbReference type="RefSeq" id="WP_185720327.1">
    <property type="nucleotide sequence ID" value="NZ_BAAAWI010000001.1"/>
</dbReference>
<protein>
    <submittedName>
        <fullName evidence="1">Uncharacterized protein</fullName>
    </submittedName>
</protein>
<proteinExistence type="predicted"/>
<dbReference type="KEGG" id="ppel:H6H00_05895"/>
<organism evidence="1 2">
    <name type="scientific">Pseudonocardia petroleophila</name>
    <dbReference type="NCBI Taxonomy" id="37331"/>
    <lineage>
        <taxon>Bacteria</taxon>
        <taxon>Bacillati</taxon>
        <taxon>Actinomycetota</taxon>
        <taxon>Actinomycetes</taxon>
        <taxon>Pseudonocardiales</taxon>
        <taxon>Pseudonocardiaceae</taxon>
        <taxon>Pseudonocardia</taxon>
    </lineage>
</organism>
<name>A0A7G7ML39_9PSEU</name>
<reference evidence="1 2" key="1">
    <citation type="submission" date="2020-08" db="EMBL/GenBank/DDBJ databases">
        <authorList>
            <person name="Mo P."/>
        </authorList>
    </citation>
    <scope>NUCLEOTIDE SEQUENCE [LARGE SCALE GENOMIC DNA]</scope>
    <source>
        <strain evidence="1 2">CGMCC 4.1532</strain>
    </source>
</reference>
<dbReference type="Proteomes" id="UP000515728">
    <property type="component" value="Chromosome"/>
</dbReference>
<keyword evidence="2" id="KW-1185">Reference proteome</keyword>
<accession>A0A7G7ML39</accession>
<sequence length="76" mass="8624">MTAPPMGPAAMLPGWWTLMPLGPDGEHLWARIVRLLPPEWTQEDRWAVQLRRDADTWWVKCAPSAQFPVCDVDPTG</sequence>
<dbReference type="AlphaFoldDB" id="A0A7G7ML39"/>